<reference evidence="6" key="1">
    <citation type="submission" date="2012-11" db="EMBL/GenBank/DDBJ databases">
        <authorList>
            <person name="Singh A."/>
            <person name="Pinnaka A.K."/>
            <person name="Vaidya B."/>
        </authorList>
    </citation>
    <scope>NUCLEOTIDE SEQUENCE [LARGE SCALE GENOMIC DNA]</scope>
    <source>
        <strain evidence="6">AK23</strain>
    </source>
</reference>
<organism evidence="5 6">
    <name type="scientific">Nitrincola nitratireducens</name>
    <dbReference type="NCBI Taxonomy" id="1229521"/>
    <lineage>
        <taxon>Bacteria</taxon>
        <taxon>Pseudomonadati</taxon>
        <taxon>Pseudomonadota</taxon>
        <taxon>Gammaproteobacteria</taxon>
        <taxon>Oceanospirillales</taxon>
        <taxon>Oceanospirillaceae</taxon>
        <taxon>Nitrincola</taxon>
    </lineage>
</organism>
<dbReference type="GO" id="GO:0071949">
    <property type="term" value="F:FAD binding"/>
    <property type="evidence" value="ECO:0007669"/>
    <property type="project" value="TreeGrafter"/>
</dbReference>
<keyword evidence="2 3" id="KW-0274">FAD</keyword>
<dbReference type="STRING" id="1229521.D791_03027"/>
<name>W9USI2_9GAMM</name>
<protein>
    <submittedName>
        <fullName evidence="5">Cryptochrome-like protein cry2</fullName>
    </submittedName>
</protein>
<evidence type="ECO:0000259" key="4">
    <source>
        <dbReference type="Pfam" id="PF03441"/>
    </source>
</evidence>
<dbReference type="AlphaFoldDB" id="W9USI2"/>
<keyword evidence="1 3" id="KW-0285">Flavoprotein</keyword>
<evidence type="ECO:0000313" key="6">
    <source>
        <dbReference type="Proteomes" id="UP000019464"/>
    </source>
</evidence>
<dbReference type="Gene3D" id="1.10.579.10">
    <property type="entry name" value="DNA Cyclobutane Dipyrimidine Photolyase, subunit A, domain 3"/>
    <property type="match status" value="1"/>
</dbReference>
<feature type="binding site" evidence="3">
    <location>
        <begin position="27"/>
        <end position="29"/>
    </location>
    <ligand>
        <name>FAD</name>
        <dbReference type="ChEBI" id="CHEBI:57692"/>
    </ligand>
</feature>
<dbReference type="InterPro" id="IPR036134">
    <property type="entry name" value="Crypto/Photolyase_FAD-like_sf"/>
</dbReference>
<dbReference type="Proteomes" id="UP000019464">
    <property type="component" value="Unassembled WGS sequence"/>
</dbReference>
<sequence length="145" mass="17016">MLVSVACHHLQLDWKEVAEHLARCFLDFDPGIHYPQIQMQVGLTGYNTLRIYNPLQQSLDQDPDAAFIRRFVPEVAHLPIPLIHHPWLLTEMEKHFYPAPDQVGYPQRIFNHEETGAEARQRLWAWKKHPKVQANIPKLLKNQVE</sequence>
<comment type="cofactor">
    <cofactor evidence="3">
        <name>FAD</name>
        <dbReference type="ChEBI" id="CHEBI:57692"/>
    </cofactor>
    <text evidence="3">Binds 1 FAD per subunit.</text>
</comment>
<evidence type="ECO:0000256" key="1">
    <source>
        <dbReference type="ARBA" id="ARBA00022630"/>
    </source>
</evidence>
<dbReference type="GO" id="GO:0009416">
    <property type="term" value="P:response to light stimulus"/>
    <property type="evidence" value="ECO:0007669"/>
    <property type="project" value="TreeGrafter"/>
</dbReference>
<dbReference type="GO" id="GO:0003904">
    <property type="term" value="F:deoxyribodipyrimidine photo-lyase activity"/>
    <property type="evidence" value="ECO:0007669"/>
    <property type="project" value="TreeGrafter"/>
</dbReference>
<dbReference type="GO" id="GO:0003677">
    <property type="term" value="F:DNA binding"/>
    <property type="evidence" value="ECO:0007669"/>
    <property type="project" value="TreeGrafter"/>
</dbReference>
<comment type="caution">
    <text evidence="5">The sequence shown here is derived from an EMBL/GenBank/DDBJ whole genome shotgun (WGS) entry which is preliminary data.</text>
</comment>
<dbReference type="InterPro" id="IPR005101">
    <property type="entry name" value="Cryptochr/Photolyase_FAD-bd"/>
</dbReference>
<dbReference type="EMBL" id="AONB01000017">
    <property type="protein sequence ID" value="EXJ10054.1"/>
    <property type="molecule type" value="Genomic_DNA"/>
</dbReference>
<dbReference type="PANTHER" id="PTHR11455">
    <property type="entry name" value="CRYPTOCHROME"/>
    <property type="match status" value="1"/>
</dbReference>
<reference evidence="5 6" key="2">
    <citation type="journal article" date="2015" name="Syst. Appl. Microbiol.">
        <title>Nitrincola nitratireducens sp. nov. isolated from a haloalkaline crater lake.</title>
        <authorList>
            <person name="Singh A."/>
            <person name="Vaidya B."/>
            <person name="Tanuku N.R."/>
            <person name="Pinnaka A.K."/>
        </authorList>
    </citation>
    <scope>NUCLEOTIDE SEQUENCE [LARGE SCALE GENOMIC DNA]</scope>
    <source>
        <strain evidence="5 6">AK23</strain>
    </source>
</reference>
<dbReference type="SUPFAM" id="SSF48173">
    <property type="entry name" value="Cryptochrome/photolyase FAD-binding domain"/>
    <property type="match status" value="1"/>
</dbReference>
<dbReference type="InterPro" id="IPR002081">
    <property type="entry name" value="Cryptochrome/DNA_photolyase_1"/>
</dbReference>
<proteinExistence type="predicted"/>
<accession>W9USI2</accession>
<gene>
    <name evidence="5" type="primary">cry2_2</name>
    <name evidence="5" type="ORF">D791_03027</name>
</gene>
<dbReference type="Pfam" id="PF03441">
    <property type="entry name" value="FAD_binding_7"/>
    <property type="match status" value="1"/>
</dbReference>
<dbReference type="PATRIC" id="fig|1229521.3.peg.3056"/>
<evidence type="ECO:0000313" key="5">
    <source>
        <dbReference type="EMBL" id="EXJ10054.1"/>
    </source>
</evidence>
<dbReference type="PANTHER" id="PTHR11455:SF9">
    <property type="entry name" value="CRYPTOCHROME CIRCADIAN CLOCK 5 ISOFORM X1"/>
    <property type="match status" value="1"/>
</dbReference>
<evidence type="ECO:0000256" key="2">
    <source>
        <dbReference type="ARBA" id="ARBA00022827"/>
    </source>
</evidence>
<keyword evidence="6" id="KW-1185">Reference proteome</keyword>
<feature type="domain" description="Cryptochrome/DNA photolyase FAD-binding" evidence="4">
    <location>
        <begin position="1"/>
        <end position="124"/>
    </location>
</feature>
<evidence type="ECO:0000256" key="3">
    <source>
        <dbReference type="PIRSR" id="PIRSR602081-1"/>
    </source>
</evidence>